<organism evidence="11 12">
    <name type="scientific">Aspergillus ruber (strain CBS 135680)</name>
    <dbReference type="NCBI Taxonomy" id="1388766"/>
    <lineage>
        <taxon>Eukaryota</taxon>
        <taxon>Fungi</taxon>
        <taxon>Dikarya</taxon>
        <taxon>Ascomycota</taxon>
        <taxon>Pezizomycotina</taxon>
        <taxon>Eurotiomycetes</taxon>
        <taxon>Eurotiomycetidae</taxon>
        <taxon>Eurotiales</taxon>
        <taxon>Aspergillaceae</taxon>
        <taxon>Aspergillus</taxon>
        <taxon>Aspergillus subgen. Aspergillus</taxon>
    </lineage>
</organism>
<keyword evidence="12" id="KW-1185">Reference proteome</keyword>
<evidence type="ECO:0000256" key="7">
    <source>
        <dbReference type="PROSITE-ProRule" id="PRU00339"/>
    </source>
</evidence>
<evidence type="ECO:0000256" key="8">
    <source>
        <dbReference type="SAM" id="MobiDB-lite"/>
    </source>
</evidence>
<keyword evidence="3" id="KW-0677">Repeat</keyword>
<dbReference type="PROSITE" id="PS50005">
    <property type="entry name" value="TPR"/>
    <property type="match status" value="1"/>
</dbReference>
<comment type="subcellular location">
    <subcellularLocation>
        <location evidence="1">Endoplasmic reticulum lumen</location>
    </subcellularLocation>
</comment>
<dbReference type="GO" id="GO:0051087">
    <property type="term" value="F:protein-folding chaperone binding"/>
    <property type="evidence" value="ECO:0007669"/>
    <property type="project" value="TreeGrafter"/>
</dbReference>
<keyword evidence="4 7" id="KW-0802">TPR repeat</keyword>
<evidence type="ECO:0000256" key="5">
    <source>
        <dbReference type="ARBA" id="ARBA00022824"/>
    </source>
</evidence>
<dbReference type="SUPFAM" id="SSF48452">
    <property type="entry name" value="TPR-like"/>
    <property type="match status" value="2"/>
</dbReference>
<keyword evidence="2 9" id="KW-0732">Signal</keyword>
<feature type="region of interest" description="Disordered" evidence="8">
    <location>
        <begin position="425"/>
        <end position="503"/>
    </location>
</feature>
<dbReference type="PANTHER" id="PTHR44140">
    <property type="entry name" value="LD25575P"/>
    <property type="match status" value="1"/>
</dbReference>
<evidence type="ECO:0000256" key="9">
    <source>
        <dbReference type="SAM" id="SignalP"/>
    </source>
</evidence>
<dbReference type="Pfam" id="PF00226">
    <property type="entry name" value="DnaJ"/>
    <property type="match status" value="1"/>
</dbReference>
<feature type="signal peptide" evidence="9">
    <location>
        <begin position="1"/>
        <end position="23"/>
    </location>
</feature>
<dbReference type="InterPro" id="IPR011990">
    <property type="entry name" value="TPR-like_helical_dom_sf"/>
</dbReference>
<dbReference type="InterPro" id="IPR019734">
    <property type="entry name" value="TPR_rpt"/>
</dbReference>
<dbReference type="FunFam" id="1.10.287.110:FF:000083">
    <property type="entry name" value="DnaJ and TPR domain protein"/>
    <property type="match status" value="1"/>
</dbReference>
<dbReference type="GO" id="GO:0005788">
    <property type="term" value="C:endoplasmic reticulum lumen"/>
    <property type="evidence" value="ECO:0007669"/>
    <property type="project" value="UniProtKB-SubCell"/>
</dbReference>
<feature type="chain" id="PRO_5001496007" description="Tetratricopeptide repeat and J domain-containing co-chaperone DNJ1" evidence="9">
    <location>
        <begin position="24"/>
        <end position="524"/>
    </location>
</feature>
<dbReference type="GO" id="GO:0034975">
    <property type="term" value="P:protein folding in endoplasmic reticulum"/>
    <property type="evidence" value="ECO:0007669"/>
    <property type="project" value="TreeGrafter"/>
</dbReference>
<dbReference type="InterPro" id="IPR036869">
    <property type="entry name" value="J_dom_sf"/>
</dbReference>
<gene>
    <name evidence="11" type="ORF">EURHEDRAFT_376829</name>
</gene>
<evidence type="ECO:0000259" key="10">
    <source>
        <dbReference type="PROSITE" id="PS50076"/>
    </source>
</evidence>
<dbReference type="InterPro" id="IPR051727">
    <property type="entry name" value="DnaJ_C3_Co-chaperones"/>
</dbReference>
<protein>
    <recommendedName>
        <fullName evidence="6">Tetratricopeptide repeat and J domain-containing co-chaperone DNJ1</fullName>
    </recommendedName>
</protein>
<evidence type="ECO:0000256" key="3">
    <source>
        <dbReference type="ARBA" id="ARBA00022737"/>
    </source>
</evidence>
<name>A0A017SJ26_ASPRC</name>
<feature type="repeat" description="TPR" evidence="7">
    <location>
        <begin position="66"/>
        <end position="99"/>
    </location>
</feature>
<dbReference type="SMART" id="SM00028">
    <property type="entry name" value="TPR"/>
    <property type="match status" value="6"/>
</dbReference>
<dbReference type="Proteomes" id="UP000019804">
    <property type="component" value="Unassembled WGS sequence"/>
</dbReference>
<dbReference type="SMART" id="SM00271">
    <property type="entry name" value="DnaJ"/>
    <property type="match status" value="1"/>
</dbReference>
<accession>A0A017SJ26</accession>
<dbReference type="GO" id="GO:0051787">
    <property type="term" value="F:misfolded protein binding"/>
    <property type="evidence" value="ECO:0007669"/>
    <property type="project" value="TreeGrafter"/>
</dbReference>
<dbReference type="InterPro" id="IPR001623">
    <property type="entry name" value="DnaJ_domain"/>
</dbReference>
<dbReference type="CDD" id="cd06257">
    <property type="entry name" value="DnaJ"/>
    <property type="match status" value="1"/>
</dbReference>
<dbReference type="OrthoDB" id="1726119at2759"/>
<dbReference type="Gene3D" id="1.10.287.110">
    <property type="entry name" value="DnaJ domain"/>
    <property type="match status" value="1"/>
</dbReference>
<dbReference type="EMBL" id="KK088419">
    <property type="protein sequence ID" value="EYE96315.1"/>
    <property type="molecule type" value="Genomic_DNA"/>
</dbReference>
<feature type="compositionally biased region" description="Basic and acidic residues" evidence="8">
    <location>
        <begin position="440"/>
        <end position="479"/>
    </location>
</feature>
<dbReference type="PROSITE" id="PS50076">
    <property type="entry name" value="DNAJ_2"/>
    <property type="match status" value="1"/>
</dbReference>
<dbReference type="PANTHER" id="PTHR44140:SF2">
    <property type="entry name" value="LD25575P"/>
    <property type="match status" value="1"/>
</dbReference>
<dbReference type="STRING" id="1388766.A0A017SJ26"/>
<dbReference type="AlphaFoldDB" id="A0A017SJ26"/>
<dbReference type="SUPFAM" id="SSF46565">
    <property type="entry name" value="Chaperone J-domain"/>
    <property type="match status" value="1"/>
</dbReference>
<keyword evidence="5" id="KW-0256">Endoplasmic reticulum</keyword>
<dbReference type="Pfam" id="PF14559">
    <property type="entry name" value="TPR_19"/>
    <property type="match status" value="1"/>
</dbReference>
<evidence type="ECO:0000256" key="1">
    <source>
        <dbReference type="ARBA" id="ARBA00004319"/>
    </source>
</evidence>
<dbReference type="GeneID" id="63694019"/>
<feature type="domain" description="J" evidence="10">
    <location>
        <begin position="402"/>
        <end position="471"/>
    </location>
</feature>
<evidence type="ECO:0000313" key="12">
    <source>
        <dbReference type="Proteomes" id="UP000019804"/>
    </source>
</evidence>
<evidence type="ECO:0000256" key="2">
    <source>
        <dbReference type="ARBA" id="ARBA00022729"/>
    </source>
</evidence>
<dbReference type="FunFam" id="1.25.40.10:FF:000224">
    <property type="entry name" value="DnaJ and TPR domain protein"/>
    <property type="match status" value="1"/>
</dbReference>
<evidence type="ECO:0000313" key="11">
    <source>
        <dbReference type="EMBL" id="EYE96315.1"/>
    </source>
</evidence>
<evidence type="ECO:0000256" key="6">
    <source>
        <dbReference type="ARBA" id="ARBA00073740"/>
    </source>
</evidence>
<dbReference type="HOGENOM" id="CLU_015935_0_1_1"/>
<dbReference type="RefSeq" id="XP_040640003.1">
    <property type="nucleotide sequence ID" value="XM_040778895.1"/>
</dbReference>
<sequence>MYISFESFTAFLACLTVCHSLQASQIPIDTPLSSLISSAKTHLANGSPRDALLFYDAAVSRDPTNYLTVFQRGATFLSIGKNLQALQDFDRVLELKPDFESALLQRARLRAKSADWTSAIDDLEKAGKKSSSEYQEILDAQHAAQLAQDAEKQGAWETCVTQANTAVVKATTSLGLRRTRAHCRLEKGEIEEGISDLAHVLQMSPSLVEPHLQISSMLFFALGEGDRGISQLRKCLHSDPESKPCNRLYRKEKKLLKRLEKLRGALSSRKYSNAAHLLVGVGEDSGLLGDVKEDVAQARDEGHIHPTAPNNLYISLVENTCEAYREMHMPKRATPYCSEALELNPYSLQALMFKGQAAIDEERFEDAIRALNTAKEHHADSKDTQDLLQKAHILLKRSKKKDYYRVLGVSHDADERTIKRAYRQLTKQHHPDKAASQGVPKEEAEKKMASINEAHEVLADPELRARYDSGDDPNDHESQRGNPFQGNPFGPGGGQQFFFQQGGPQFNFKFSGPGFNFPGGFPFR</sequence>
<dbReference type="Gene3D" id="1.25.40.10">
    <property type="entry name" value="Tetratricopeptide repeat domain"/>
    <property type="match status" value="1"/>
</dbReference>
<proteinExistence type="predicted"/>
<reference evidence="12" key="1">
    <citation type="journal article" date="2014" name="Nat. Commun.">
        <title>Genomic adaptations of the halophilic Dead Sea filamentous fungus Eurotium rubrum.</title>
        <authorList>
            <person name="Kis-Papo T."/>
            <person name="Weig A.R."/>
            <person name="Riley R."/>
            <person name="Persoh D."/>
            <person name="Salamov A."/>
            <person name="Sun H."/>
            <person name="Lipzen A."/>
            <person name="Wasser S.P."/>
            <person name="Rambold G."/>
            <person name="Grigoriev I.V."/>
            <person name="Nevo E."/>
        </authorList>
    </citation>
    <scope>NUCLEOTIDE SEQUENCE [LARGE SCALE GENOMIC DNA]</scope>
    <source>
        <strain evidence="12">CBS 135680</strain>
    </source>
</reference>
<dbReference type="PRINTS" id="PR00625">
    <property type="entry name" value="JDOMAIN"/>
</dbReference>
<evidence type="ECO:0000256" key="4">
    <source>
        <dbReference type="ARBA" id="ARBA00022803"/>
    </source>
</evidence>